<keyword evidence="4" id="KW-0732">Signal</keyword>
<dbReference type="EC" id="3.4.16.4" evidence="5"/>
<feature type="region of interest" description="Disordered" evidence="3">
    <location>
        <begin position="43"/>
        <end position="68"/>
    </location>
</feature>
<keyword evidence="2 5" id="KW-0378">Hydrolase</keyword>
<dbReference type="PRINTS" id="PR00922">
    <property type="entry name" value="DADACBPTASE3"/>
</dbReference>
<gene>
    <name evidence="5" type="primary">dacB</name>
    <name evidence="5" type="ORF">G9H71_01225</name>
</gene>
<organism evidence="5 6">
    <name type="scientific">Motilibacter deserti</name>
    <dbReference type="NCBI Taxonomy" id="2714956"/>
    <lineage>
        <taxon>Bacteria</taxon>
        <taxon>Bacillati</taxon>
        <taxon>Actinomycetota</taxon>
        <taxon>Actinomycetes</taxon>
        <taxon>Motilibacterales</taxon>
        <taxon>Motilibacteraceae</taxon>
        <taxon>Motilibacter</taxon>
    </lineage>
</organism>
<dbReference type="Gene3D" id="3.40.710.10">
    <property type="entry name" value="DD-peptidase/beta-lactamase superfamily"/>
    <property type="match status" value="2"/>
</dbReference>
<dbReference type="SUPFAM" id="SSF56601">
    <property type="entry name" value="beta-lactamase/transpeptidase-like"/>
    <property type="match status" value="1"/>
</dbReference>
<evidence type="ECO:0000256" key="2">
    <source>
        <dbReference type="ARBA" id="ARBA00022801"/>
    </source>
</evidence>
<dbReference type="NCBIfam" id="TIGR00666">
    <property type="entry name" value="PBP4"/>
    <property type="match status" value="1"/>
</dbReference>
<name>A0ABX0GNJ1_9ACTN</name>
<evidence type="ECO:0000313" key="5">
    <source>
        <dbReference type="EMBL" id="NHC12403.1"/>
    </source>
</evidence>
<evidence type="ECO:0000256" key="1">
    <source>
        <dbReference type="ARBA" id="ARBA00006096"/>
    </source>
</evidence>
<sequence length="464" mass="47266">MHNRSRLGLAVLSAPVAVALAAGVITSGSSNDLAQAASAAYCPSPSASAEPTSPDPAPTDGWCPADGATALPTLPAPAPTKPAALTADAKIASLVPSRIASLRLGGRVGAYVKDLATGEELVASGADSALMPASTTKLATAATALTALGPDARFTTKALLRGSTLTIYGGGDSSLTTRGVRALADRAAAAARGAGVRKLRVIVDDSYFPAPTLARGWARGYVPGSVSPVRALDLDQRVSMDTSMLAGKAFAAQLKRRGLQIASVRRGRTPAGAAEVAAVQGSRLSAIVKQMLQVSDNDIAENLARHVAVSQGYAPDWAGAAAARTAVLIQLGVPLTGVRIDDGSGLSRTNRLTARALVAILELAADPARPELAPIFTEGGLPTAGRTGSLRPARGRFVTAPSKCATDKLWAKTGLLRDVVSLAGLTYGKDGELKAFAFVVNGPKSTLTQRRKVDAVAATVTGCW</sequence>
<dbReference type="InterPro" id="IPR000667">
    <property type="entry name" value="Peptidase_S13"/>
</dbReference>
<dbReference type="RefSeq" id="WP_166276636.1">
    <property type="nucleotide sequence ID" value="NZ_JAANNP010000001.1"/>
</dbReference>
<dbReference type="InterPro" id="IPR012338">
    <property type="entry name" value="Beta-lactam/transpept-like"/>
</dbReference>
<keyword evidence="5" id="KW-0121">Carboxypeptidase</keyword>
<dbReference type="PANTHER" id="PTHR30023:SF0">
    <property type="entry name" value="PENICILLIN-SENSITIVE CARBOXYPEPTIDASE A"/>
    <property type="match status" value="1"/>
</dbReference>
<dbReference type="PANTHER" id="PTHR30023">
    <property type="entry name" value="D-ALANYL-D-ALANINE CARBOXYPEPTIDASE"/>
    <property type="match status" value="1"/>
</dbReference>
<accession>A0ABX0GNJ1</accession>
<evidence type="ECO:0000313" key="6">
    <source>
        <dbReference type="Proteomes" id="UP000800981"/>
    </source>
</evidence>
<comment type="similarity">
    <text evidence="1">Belongs to the peptidase S13 family.</text>
</comment>
<proteinExistence type="inferred from homology"/>
<feature type="signal peptide" evidence="4">
    <location>
        <begin position="1"/>
        <end position="21"/>
    </location>
</feature>
<evidence type="ECO:0000256" key="4">
    <source>
        <dbReference type="SAM" id="SignalP"/>
    </source>
</evidence>
<reference evidence="5 6" key="1">
    <citation type="submission" date="2020-03" db="EMBL/GenBank/DDBJ databases">
        <title>Two novel Motilibacter sp.</title>
        <authorList>
            <person name="Liu S."/>
        </authorList>
    </citation>
    <scope>NUCLEOTIDE SEQUENCE [LARGE SCALE GENOMIC DNA]</scope>
    <source>
        <strain evidence="5 6">E257</strain>
    </source>
</reference>
<protein>
    <submittedName>
        <fullName evidence="5">D-alanyl-D-alanine carboxypeptidase/D-alanyl-D-alanine-endopeptidase</fullName>
        <ecNumber evidence="5">3.4.16.4</ecNumber>
    </submittedName>
</protein>
<dbReference type="Proteomes" id="UP000800981">
    <property type="component" value="Unassembled WGS sequence"/>
</dbReference>
<feature type="chain" id="PRO_5047071802" evidence="4">
    <location>
        <begin position="22"/>
        <end position="464"/>
    </location>
</feature>
<keyword evidence="6" id="KW-1185">Reference proteome</keyword>
<evidence type="ECO:0000256" key="3">
    <source>
        <dbReference type="SAM" id="MobiDB-lite"/>
    </source>
</evidence>
<comment type="caution">
    <text evidence="5">The sequence shown here is derived from an EMBL/GenBank/DDBJ whole genome shotgun (WGS) entry which is preliminary data.</text>
</comment>
<dbReference type="GO" id="GO:0009002">
    <property type="term" value="F:serine-type D-Ala-D-Ala carboxypeptidase activity"/>
    <property type="evidence" value="ECO:0007669"/>
    <property type="project" value="UniProtKB-EC"/>
</dbReference>
<dbReference type="Pfam" id="PF02113">
    <property type="entry name" value="Peptidase_S13"/>
    <property type="match status" value="2"/>
</dbReference>
<keyword evidence="5" id="KW-0645">Protease</keyword>
<dbReference type="EMBL" id="JAANNP010000001">
    <property type="protein sequence ID" value="NHC12403.1"/>
    <property type="molecule type" value="Genomic_DNA"/>
</dbReference>